<proteinExistence type="predicted"/>
<accession>A0A5C6FBD6</accession>
<evidence type="ECO:0000313" key="2">
    <source>
        <dbReference type="EMBL" id="TWU56909.1"/>
    </source>
</evidence>
<dbReference type="Pfam" id="PF13197">
    <property type="entry name" value="DUF4013"/>
    <property type="match status" value="1"/>
</dbReference>
<feature type="transmembrane region" description="Helical" evidence="1">
    <location>
        <begin position="238"/>
        <end position="258"/>
    </location>
</feature>
<keyword evidence="3" id="KW-1185">Reference proteome</keyword>
<keyword evidence="1" id="KW-0812">Transmembrane</keyword>
<organism evidence="2 3">
    <name type="scientific">Rubripirellula tenax</name>
    <dbReference type="NCBI Taxonomy" id="2528015"/>
    <lineage>
        <taxon>Bacteria</taxon>
        <taxon>Pseudomonadati</taxon>
        <taxon>Planctomycetota</taxon>
        <taxon>Planctomycetia</taxon>
        <taxon>Pirellulales</taxon>
        <taxon>Pirellulaceae</taxon>
        <taxon>Rubripirellula</taxon>
    </lineage>
</organism>
<feature type="transmembrane region" description="Helical" evidence="1">
    <location>
        <begin position="44"/>
        <end position="64"/>
    </location>
</feature>
<feature type="transmembrane region" description="Helical" evidence="1">
    <location>
        <begin position="141"/>
        <end position="162"/>
    </location>
</feature>
<reference evidence="2 3" key="1">
    <citation type="submission" date="2019-02" db="EMBL/GenBank/DDBJ databases">
        <title>Deep-cultivation of Planctomycetes and their phenomic and genomic characterization uncovers novel biology.</title>
        <authorList>
            <person name="Wiegand S."/>
            <person name="Jogler M."/>
            <person name="Boedeker C."/>
            <person name="Pinto D."/>
            <person name="Vollmers J."/>
            <person name="Rivas-Marin E."/>
            <person name="Kohn T."/>
            <person name="Peeters S.H."/>
            <person name="Heuer A."/>
            <person name="Rast P."/>
            <person name="Oberbeckmann S."/>
            <person name="Bunk B."/>
            <person name="Jeske O."/>
            <person name="Meyerdierks A."/>
            <person name="Storesund J.E."/>
            <person name="Kallscheuer N."/>
            <person name="Luecker S."/>
            <person name="Lage O.M."/>
            <person name="Pohl T."/>
            <person name="Merkel B.J."/>
            <person name="Hornburger P."/>
            <person name="Mueller R.-W."/>
            <person name="Bruemmer F."/>
            <person name="Labrenz M."/>
            <person name="Spormann A.M."/>
            <person name="Op Den Camp H."/>
            <person name="Overmann J."/>
            <person name="Amann R."/>
            <person name="Jetten M.S.M."/>
            <person name="Mascher T."/>
            <person name="Medema M.H."/>
            <person name="Devos D.P."/>
            <person name="Kaster A.-K."/>
            <person name="Ovreas L."/>
            <person name="Rohde M."/>
            <person name="Galperin M.Y."/>
            <person name="Jogler C."/>
        </authorList>
    </citation>
    <scope>NUCLEOTIDE SEQUENCE [LARGE SCALE GENOMIC DNA]</scope>
    <source>
        <strain evidence="2 3">Poly51</strain>
    </source>
</reference>
<dbReference type="Proteomes" id="UP000318288">
    <property type="component" value="Unassembled WGS sequence"/>
</dbReference>
<evidence type="ECO:0008006" key="4">
    <source>
        <dbReference type="Google" id="ProtNLM"/>
    </source>
</evidence>
<dbReference type="AlphaFoldDB" id="A0A5C6FBD6"/>
<sequence>MSQAILTTEQSIAEQMIIGEIPDDEPPIVATLVRPGKLRRCGAAIAWAARGSFCIASLIVLLAILTAIPLLQLIAFGYLLSVSGGLASGAKFRDALPKLSEAGQIGMTLLAVLIAALPTQLLTHWESVASLIQPGSNQAAMIRVAAIAASLFATGYLLWAWVRGGKLRHYLWPEPKRFVKQAWRPSTWTSMPDRLWDFTVSLNLPTYFWLGLRGALGTLVWLIPAMIIIAAFRNGETGLAGLVGFVSLVLLGIALMYLPMLQAHFAAENRIGALFEVRRIRSDFRRAPWAWLAAMVCGLVILPIPLYLLKIEATPREVVWLPCLIFVAFILPARIAEGLALRRARSRPEPVGRWATISRRTVRVLLVPVVAVYLLFVYVSQYTSWDGLQTWVQQHAILIPVPFLGGT</sequence>
<feature type="transmembrane region" description="Helical" evidence="1">
    <location>
        <begin position="362"/>
        <end position="379"/>
    </location>
</feature>
<gene>
    <name evidence="2" type="ORF">Poly51_28270</name>
</gene>
<feature type="transmembrane region" description="Helical" evidence="1">
    <location>
        <begin position="319"/>
        <end position="341"/>
    </location>
</feature>
<keyword evidence="1" id="KW-1133">Transmembrane helix</keyword>
<keyword evidence="1" id="KW-0472">Membrane</keyword>
<dbReference type="RefSeq" id="WP_246114481.1">
    <property type="nucleotide sequence ID" value="NZ_SJPW01000003.1"/>
</dbReference>
<name>A0A5C6FBD6_9BACT</name>
<feature type="transmembrane region" description="Helical" evidence="1">
    <location>
        <begin position="210"/>
        <end position="232"/>
    </location>
</feature>
<feature type="transmembrane region" description="Helical" evidence="1">
    <location>
        <begin position="70"/>
        <end position="90"/>
    </location>
</feature>
<evidence type="ECO:0000313" key="3">
    <source>
        <dbReference type="Proteomes" id="UP000318288"/>
    </source>
</evidence>
<comment type="caution">
    <text evidence="2">The sequence shown here is derived from an EMBL/GenBank/DDBJ whole genome shotgun (WGS) entry which is preliminary data.</text>
</comment>
<protein>
    <recommendedName>
        <fullName evidence="4">DUF4013 domain-containing protein</fullName>
    </recommendedName>
</protein>
<feature type="transmembrane region" description="Helical" evidence="1">
    <location>
        <begin position="102"/>
        <end position="121"/>
    </location>
</feature>
<evidence type="ECO:0000256" key="1">
    <source>
        <dbReference type="SAM" id="Phobius"/>
    </source>
</evidence>
<dbReference type="InterPro" id="IPR025098">
    <property type="entry name" value="DUF4013"/>
</dbReference>
<dbReference type="EMBL" id="SJPW01000003">
    <property type="protein sequence ID" value="TWU56909.1"/>
    <property type="molecule type" value="Genomic_DNA"/>
</dbReference>
<feature type="transmembrane region" description="Helical" evidence="1">
    <location>
        <begin position="288"/>
        <end position="307"/>
    </location>
</feature>